<keyword evidence="10" id="KW-1185">Reference proteome</keyword>
<comment type="similarity">
    <text evidence="1">Belongs to the recoverin family.</text>
</comment>
<dbReference type="GeneID" id="42002710"/>
<feature type="domain" description="EF-hand" evidence="8">
    <location>
        <begin position="96"/>
        <end position="131"/>
    </location>
</feature>
<comment type="caution">
    <text evidence="9">The sequence shown here is derived from an EMBL/GenBank/DDBJ whole genome shotgun (WGS) entry which is preliminary data.</text>
</comment>
<dbReference type="GO" id="GO:0005509">
    <property type="term" value="F:calcium ion binding"/>
    <property type="evidence" value="ECO:0007669"/>
    <property type="project" value="InterPro"/>
</dbReference>
<dbReference type="Pfam" id="PF13499">
    <property type="entry name" value="EF-hand_7"/>
    <property type="match status" value="1"/>
</dbReference>
<reference evidence="9 10" key="1">
    <citation type="journal article" date="2019" name="Sci. Rep.">
        <title>Comparative genomics of chytrid fungi reveal insights into the obligate biotrophic and pathogenic lifestyle of Synchytrium endobioticum.</title>
        <authorList>
            <person name="van de Vossenberg B.T.L.H."/>
            <person name="Warris S."/>
            <person name="Nguyen H.D.T."/>
            <person name="van Gent-Pelzer M.P.E."/>
            <person name="Joly D.L."/>
            <person name="van de Geest H.C."/>
            <person name="Bonants P.J.M."/>
            <person name="Smith D.S."/>
            <person name="Levesque C.A."/>
            <person name="van der Lee T.A.J."/>
        </authorList>
    </citation>
    <scope>NUCLEOTIDE SEQUENCE [LARGE SCALE GENOMIC DNA]</scope>
    <source>
        <strain evidence="9 10">JEL517</strain>
    </source>
</reference>
<gene>
    <name evidence="9" type="ORF">SmJEL517_g01485</name>
</gene>
<evidence type="ECO:0000259" key="8">
    <source>
        <dbReference type="PROSITE" id="PS50222"/>
    </source>
</evidence>
<dbReference type="PROSITE" id="PS00018">
    <property type="entry name" value="EF_HAND_1"/>
    <property type="match status" value="2"/>
</dbReference>
<keyword evidence="2" id="KW-0519">Myristate</keyword>
<dbReference type="PROSITE" id="PS50222">
    <property type="entry name" value="EF_HAND_2"/>
    <property type="match status" value="3"/>
</dbReference>
<dbReference type="CDD" id="cd00051">
    <property type="entry name" value="EFh"/>
    <property type="match status" value="2"/>
</dbReference>
<dbReference type="OrthoDB" id="191686at2759"/>
<proteinExistence type="inferred from homology"/>
<dbReference type="SMART" id="SM00054">
    <property type="entry name" value="EFh"/>
    <property type="match status" value="3"/>
</dbReference>
<evidence type="ECO:0000256" key="7">
    <source>
        <dbReference type="ARBA" id="ARBA00071944"/>
    </source>
</evidence>
<dbReference type="InterPro" id="IPR002048">
    <property type="entry name" value="EF_hand_dom"/>
</dbReference>
<keyword evidence="3" id="KW-0479">Metal-binding</keyword>
<evidence type="ECO:0000313" key="10">
    <source>
        <dbReference type="Proteomes" id="UP000319731"/>
    </source>
</evidence>
<dbReference type="RefSeq" id="XP_031026631.1">
    <property type="nucleotide sequence ID" value="XM_031167413.1"/>
</dbReference>
<evidence type="ECO:0000256" key="1">
    <source>
        <dbReference type="ARBA" id="ARBA00006049"/>
    </source>
</evidence>
<feature type="domain" description="EF-hand" evidence="8">
    <location>
        <begin position="60"/>
        <end position="95"/>
    </location>
</feature>
<organism evidence="9 10">
    <name type="scientific">Synchytrium microbalum</name>
    <dbReference type="NCBI Taxonomy" id="1806994"/>
    <lineage>
        <taxon>Eukaryota</taxon>
        <taxon>Fungi</taxon>
        <taxon>Fungi incertae sedis</taxon>
        <taxon>Chytridiomycota</taxon>
        <taxon>Chytridiomycota incertae sedis</taxon>
        <taxon>Chytridiomycetes</taxon>
        <taxon>Synchytriales</taxon>
        <taxon>Synchytriaceae</taxon>
        <taxon>Synchytrium</taxon>
    </lineage>
</organism>
<dbReference type="SUPFAM" id="SSF47473">
    <property type="entry name" value="EF-hand"/>
    <property type="match status" value="1"/>
</dbReference>
<evidence type="ECO:0000313" key="9">
    <source>
        <dbReference type="EMBL" id="TPX36318.1"/>
    </source>
</evidence>
<protein>
    <recommendedName>
        <fullName evidence="7">Calcium-binding protein NCS-1</fullName>
    </recommendedName>
</protein>
<keyword evidence="5" id="KW-0106">Calcium</keyword>
<accession>A0A507CAF0</accession>
<dbReference type="InterPro" id="IPR011992">
    <property type="entry name" value="EF-hand-dom_pair"/>
</dbReference>
<dbReference type="Proteomes" id="UP000319731">
    <property type="component" value="Unassembled WGS sequence"/>
</dbReference>
<dbReference type="FunFam" id="1.10.238.10:FF:000009">
    <property type="entry name" value="Visinin-like protein 1"/>
    <property type="match status" value="1"/>
</dbReference>
<keyword evidence="4" id="KW-0677">Repeat</keyword>
<dbReference type="PRINTS" id="PR00450">
    <property type="entry name" value="RECOVERIN"/>
</dbReference>
<dbReference type="PANTHER" id="PTHR23055">
    <property type="entry name" value="CALCIUM BINDING PROTEINS"/>
    <property type="match status" value="1"/>
</dbReference>
<sequence length="190" mass="21889">MGKSNSKLSDDQIKTLCQQTYFDRKELQQWYRGFIKDCPSGQLGKDEFQRIYKTFFPFGDSSSFAEYVFNVFDENHNGVIDFREFIVALSITSRGQLDEKLVWAFQLYDINRDGFITKDEMLAIVEAIYKMVGGIMELPADESTPQMRVQKIFDLFDTDGDSKITLDEFREGSKKDPSIVTALSLYDGLV</sequence>
<dbReference type="EMBL" id="QEAO01000005">
    <property type="protein sequence ID" value="TPX36318.1"/>
    <property type="molecule type" value="Genomic_DNA"/>
</dbReference>
<feature type="domain" description="EF-hand" evidence="8">
    <location>
        <begin position="144"/>
        <end position="179"/>
    </location>
</feature>
<dbReference type="STRING" id="1806994.A0A507CAF0"/>
<keyword evidence="6" id="KW-0449">Lipoprotein</keyword>
<name>A0A507CAF0_9FUNG</name>
<evidence type="ECO:0000256" key="3">
    <source>
        <dbReference type="ARBA" id="ARBA00022723"/>
    </source>
</evidence>
<evidence type="ECO:0000256" key="5">
    <source>
        <dbReference type="ARBA" id="ARBA00022837"/>
    </source>
</evidence>
<evidence type="ECO:0000256" key="4">
    <source>
        <dbReference type="ARBA" id="ARBA00022737"/>
    </source>
</evidence>
<dbReference type="Gene3D" id="1.10.238.10">
    <property type="entry name" value="EF-hand"/>
    <property type="match status" value="1"/>
</dbReference>
<dbReference type="AlphaFoldDB" id="A0A507CAF0"/>
<dbReference type="Pfam" id="PF13833">
    <property type="entry name" value="EF-hand_8"/>
    <property type="match status" value="1"/>
</dbReference>
<evidence type="ECO:0000256" key="6">
    <source>
        <dbReference type="ARBA" id="ARBA00023288"/>
    </source>
</evidence>
<dbReference type="PANTHER" id="PTHR23055:SF178">
    <property type="entry name" value="NEUROCALCIN HOMOLOG"/>
    <property type="match status" value="1"/>
</dbReference>
<evidence type="ECO:0000256" key="2">
    <source>
        <dbReference type="ARBA" id="ARBA00022707"/>
    </source>
</evidence>
<dbReference type="InterPro" id="IPR028846">
    <property type="entry name" value="Recoverin"/>
</dbReference>
<dbReference type="InterPro" id="IPR018247">
    <property type="entry name" value="EF_Hand_1_Ca_BS"/>
</dbReference>